<feature type="region of interest" description="Disordered" evidence="1">
    <location>
        <begin position="1"/>
        <end position="38"/>
    </location>
</feature>
<protein>
    <submittedName>
        <fullName evidence="2">Nuclear receptor subfamily 2 group C member 2</fullName>
    </submittedName>
</protein>
<dbReference type="AlphaFoldDB" id="A0A7J7UK36"/>
<sequence>MLVSDCDRPADRTEDPDSHRSGRLRLPQAAVHPDQPRWSWNWEGDPGFPGDIQRQAAHIHHLGQPRPRQDPDCHRLCFCGAFAGEGRRPTAPGSRVLCGLWRQSLR</sequence>
<evidence type="ECO:0000256" key="1">
    <source>
        <dbReference type="SAM" id="MobiDB-lite"/>
    </source>
</evidence>
<feature type="compositionally biased region" description="Basic and acidic residues" evidence="1">
    <location>
        <begin position="1"/>
        <end position="20"/>
    </location>
</feature>
<keyword evidence="2" id="KW-0675">Receptor</keyword>
<evidence type="ECO:0000313" key="2">
    <source>
        <dbReference type="EMBL" id="KAF6313233.1"/>
    </source>
</evidence>
<gene>
    <name evidence="2" type="ORF">mRhiFer1_012040</name>
</gene>
<proteinExistence type="predicted"/>
<evidence type="ECO:0000313" key="3">
    <source>
        <dbReference type="Proteomes" id="UP000585614"/>
    </source>
</evidence>
<organism evidence="2 3">
    <name type="scientific">Rhinolophus ferrumequinum</name>
    <name type="common">Greater horseshoe bat</name>
    <dbReference type="NCBI Taxonomy" id="59479"/>
    <lineage>
        <taxon>Eukaryota</taxon>
        <taxon>Metazoa</taxon>
        <taxon>Chordata</taxon>
        <taxon>Craniata</taxon>
        <taxon>Vertebrata</taxon>
        <taxon>Euteleostomi</taxon>
        <taxon>Mammalia</taxon>
        <taxon>Eutheria</taxon>
        <taxon>Laurasiatheria</taxon>
        <taxon>Chiroptera</taxon>
        <taxon>Yinpterochiroptera</taxon>
        <taxon>Rhinolophoidea</taxon>
        <taxon>Rhinolophidae</taxon>
        <taxon>Rhinolophinae</taxon>
        <taxon>Rhinolophus</taxon>
    </lineage>
</organism>
<comment type="caution">
    <text evidence="2">The sequence shown here is derived from an EMBL/GenBank/DDBJ whole genome shotgun (WGS) entry which is preliminary data.</text>
</comment>
<reference evidence="2 3" key="1">
    <citation type="journal article" date="2020" name="Nature">
        <title>Six reference-quality genomes reveal evolution of bat adaptations.</title>
        <authorList>
            <person name="Jebb D."/>
            <person name="Huang Z."/>
            <person name="Pippel M."/>
            <person name="Hughes G.M."/>
            <person name="Lavrichenko K."/>
            <person name="Devanna P."/>
            <person name="Winkler S."/>
            <person name="Jermiin L.S."/>
            <person name="Skirmuntt E.C."/>
            <person name="Katzourakis A."/>
            <person name="Burkitt-Gray L."/>
            <person name="Ray D.A."/>
            <person name="Sullivan K.A.M."/>
            <person name="Roscito J.G."/>
            <person name="Kirilenko B.M."/>
            <person name="Davalos L.M."/>
            <person name="Corthals A.P."/>
            <person name="Power M.L."/>
            <person name="Jones G."/>
            <person name="Ransome R.D."/>
            <person name="Dechmann D.K.N."/>
            <person name="Locatelli A.G."/>
            <person name="Puechmaille S.J."/>
            <person name="Fedrigo O."/>
            <person name="Jarvis E.D."/>
            <person name="Hiller M."/>
            <person name="Vernes S.C."/>
            <person name="Myers E.W."/>
            <person name="Teeling E.C."/>
        </authorList>
    </citation>
    <scope>NUCLEOTIDE SEQUENCE [LARGE SCALE GENOMIC DNA]</scope>
    <source>
        <strain evidence="2">MRhiFer1</strain>
        <tissue evidence="2">Lung</tissue>
    </source>
</reference>
<name>A0A7J7UK36_RHIFE</name>
<dbReference type="Proteomes" id="UP000585614">
    <property type="component" value="Unassembled WGS sequence"/>
</dbReference>
<accession>A0A7J7UK36</accession>
<dbReference type="EMBL" id="JACAGC010000016">
    <property type="protein sequence ID" value="KAF6313233.1"/>
    <property type="molecule type" value="Genomic_DNA"/>
</dbReference>